<feature type="region of interest" description="Disordered" evidence="1">
    <location>
        <begin position="30"/>
        <end position="69"/>
    </location>
</feature>
<gene>
    <name evidence="2" type="ORF">DPMN_000720</name>
</gene>
<dbReference type="AlphaFoldDB" id="A0A9D4RQ73"/>
<accession>A0A9D4RQ73</accession>
<protein>
    <submittedName>
        <fullName evidence="2">Uncharacterized protein</fullName>
    </submittedName>
</protein>
<sequence length="797" mass="84919">MEEDEMLYTYSRDDAYQQVKMRNQQLAVEARRAAAEARALSSGLSPRKASQASGDGAENGTPDGRKKQWVYKTPKIIKDLVNNRNVPMDELSERISKAKVVRIDDDSNEDIDVETVDQSEESRQKLKQGKSDKIKRPRKPKSASPNKVQKQPVSHAACSTEATRLEALPGYSMAQIRESLLQKLHSPSKSVQDRANIFEQFGLQVPQSPVSMPGISFVQTQNQPSIVNPLAGSTVRLVNTPQGQRMVVVSSGSGLPTANGQNVVFLQGVQGFPQGFVVGGNILSLQGTSLNVSQVARPGVPINIQGARLVGTPQIINTKPGARIISPQQQNPALVQRIIQGQQVFTCQGQQIFTGQPLQGQGVHVLSSHQMLPSMGSSINLAQLNSQPVGIQAANVPQVRIAAQSVQSFSNQSGNVQSVQSFSNQSGNVQSVQSFSNQSGNIQVSPTPQKRPPQTIANLIAAGKVPAIRPPQSLHQSPQVPQVRPLNVPNLANLMRAQIPISTCSSTSATTLTQSQVRVNPAVAKLVASHIQNISSQSQAATPPAGRTPSPAVINLTAISRSQSPTVVKVVSVSRTGSPSPTVAPIPGTKLPTTVQRGESPVATINIKGLPPGVSLNANLVNSLVSGSIGGISKATLKPNSVNTPPAKTVVHLEHPKESKVISNHIEAIVPQNGNTIFNSLPEQVRTPPPIRSMAQSTPVAASPPTTLQAWSNPNLVIRTRRAAQHSPVPQVRAPHQSNTPKMNGPSIIKETESTNRPVLVSSPVVKNMQQLPLVVQQLDNEHFGNPDNGGQTNGGL</sequence>
<feature type="compositionally biased region" description="Low complexity" evidence="1">
    <location>
        <begin position="430"/>
        <end position="441"/>
    </location>
</feature>
<reference evidence="2" key="1">
    <citation type="journal article" date="2019" name="bioRxiv">
        <title>The Genome of the Zebra Mussel, Dreissena polymorpha: A Resource for Invasive Species Research.</title>
        <authorList>
            <person name="McCartney M.A."/>
            <person name="Auch B."/>
            <person name="Kono T."/>
            <person name="Mallez S."/>
            <person name="Zhang Y."/>
            <person name="Obille A."/>
            <person name="Becker A."/>
            <person name="Abrahante J.E."/>
            <person name="Garbe J."/>
            <person name="Badalamenti J.P."/>
            <person name="Herman A."/>
            <person name="Mangelson H."/>
            <person name="Liachko I."/>
            <person name="Sullivan S."/>
            <person name="Sone E.D."/>
            <person name="Koren S."/>
            <person name="Silverstein K.A.T."/>
            <person name="Beckman K.B."/>
            <person name="Gohl D.M."/>
        </authorList>
    </citation>
    <scope>NUCLEOTIDE SEQUENCE</scope>
    <source>
        <strain evidence="2">Duluth1</strain>
        <tissue evidence="2">Whole animal</tissue>
    </source>
</reference>
<feature type="compositionally biased region" description="Basic and acidic residues" evidence="1">
    <location>
        <begin position="120"/>
        <end position="134"/>
    </location>
</feature>
<dbReference type="Proteomes" id="UP000828390">
    <property type="component" value="Unassembled WGS sequence"/>
</dbReference>
<keyword evidence="3" id="KW-1185">Reference proteome</keyword>
<proteinExistence type="predicted"/>
<evidence type="ECO:0000256" key="1">
    <source>
        <dbReference type="SAM" id="MobiDB-lite"/>
    </source>
</evidence>
<evidence type="ECO:0000313" key="3">
    <source>
        <dbReference type="Proteomes" id="UP000828390"/>
    </source>
</evidence>
<feature type="region of interest" description="Disordered" evidence="1">
    <location>
        <begin position="430"/>
        <end position="453"/>
    </location>
</feature>
<feature type="compositionally biased region" description="Polar residues" evidence="1">
    <location>
        <begin position="143"/>
        <end position="152"/>
    </location>
</feature>
<name>A0A9D4RQ73_DREPO</name>
<feature type="region of interest" description="Disordered" evidence="1">
    <location>
        <begin position="111"/>
        <end position="157"/>
    </location>
</feature>
<dbReference type="EMBL" id="JAIWYP010000001">
    <property type="protein sequence ID" value="KAH3876869.1"/>
    <property type="molecule type" value="Genomic_DNA"/>
</dbReference>
<feature type="compositionally biased region" description="Polar residues" evidence="1">
    <location>
        <begin position="42"/>
        <end position="53"/>
    </location>
</feature>
<evidence type="ECO:0000313" key="2">
    <source>
        <dbReference type="EMBL" id="KAH3876869.1"/>
    </source>
</evidence>
<organism evidence="2 3">
    <name type="scientific">Dreissena polymorpha</name>
    <name type="common">Zebra mussel</name>
    <name type="synonym">Mytilus polymorpha</name>
    <dbReference type="NCBI Taxonomy" id="45954"/>
    <lineage>
        <taxon>Eukaryota</taxon>
        <taxon>Metazoa</taxon>
        <taxon>Spiralia</taxon>
        <taxon>Lophotrochozoa</taxon>
        <taxon>Mollusca</taxon>
        <taxon>Bivalvia</taxon>
        <taxon>Autobranchia</taxon>
        <taxon>Heteroconchia</taxon>
        <taxon>Euheterodonta</taxon>
        <taxon>Imparidentia</taxon>
        <taxon>Neoheterodontei</taxon>
        <taxon>Myida</taxon>
        <taxon>Dreissenoidea</taxon>
        <taxon>Dreissenidae</taxon>
        <taxon>Dreissena</taxon>
    </lineage>
</organism>
<comment type="caution">
    <text evidence="2">The sequence shown here is derived from an EMBL/GenBank/DDBJ whole genome shotgun (WGS) entry which is preliminary data.</text>
</comment>
<reference evidence="2" key="2">
    <citation type="submission" date="2020-11" db="EMBL/GenBank/DDBJ databases">
        <authorList>
            <person name="McCartney M.A."/>
            <person name="Auch B."/>
            <person name="Kono T."/>
            <person name="Mallez S."/>
            <person name="Becker A."/>
            <person name="Gohl D.M."/>
            <person name="Silverstein K.A.T."/>
            <person name="Koren S."/>
            <person name="Bechman K.B."/>
            <person name="Herman A."/>
            <person name="Abrahante J.E."/>
            <person name="Garbe J."/>
        </authorList>
    </citation>
    <scope>NUCLEOTIDE SEQUENCE</scope>
    <source>
        <strain evidence="2">Duluth1</strain>
        <tissue evidence="2">Whole animal</tissue>
    </source>
</reference>